<evidence type="ECO:0000256" key="6">
    <source>
        <dbReference type="PROSITE-ProRule" id="PRU01091"/>
    </source>
</evidence>
<dbReference type="Pfam" id="PF00486">
    <property type="entry name" value="Trans_reg_C"/>
    <property type="match status" value="1"/>
</dbReference>
<keyword evidence="2" id="KW-0902">Two-component regulatory system</keyword>
<feature type="DNA-binding region" description="OmpR/PhoB-type" evidence="6">
    <location>
        <begin position="1"/>
        <end position="100"/>
    </location>
</feature>
<dbReference type="InterPro" id="IPR005158">
    <property type="entry name" value="BTAD"/>
</dbReference>
<keyword evidence="9" id="KW-1185">Reference proteome</keyword>
<dbReference type="InterPro" id="IPR051677">
    <property type="entry name" value="AfsR-DnrI-RedD_regulator"/>
</dbReference>
<dbReference type="PROSITE" id="PS51755">
    <property type="entry name" value="OMPR_PHOB"/>
    <property type="match status" value="1"/>
</dbReference>
<dbReference type="eggNOG" id="COG3629">
    <property type="taxonomic scope" value="Bacteria"/>
</dbReference>
<dbReference type="RefSeq" id="WP_042454721.1">
    <property type="nucleotide sequence ID" value="NZ_BBPN01000034.1"/>
</dbReference>
<sequence length="273" mass="29891">MEIRVLGPFSVLRDGASILPSAGKPRQILALLALRSSRVVPTSLLMEEVWGDEPPRSAATTLQTYVLQLRRKIGAVLPPGQQHRAKEVLATSFSGYRLCVDDAQLDARDFHDLVGRGTAALEDDDPRLASDLLRQALGLWQGDALMDVPLGQVLRLESLGLEEARMRALELRVDADLQLGRHADLVAELCTLSARHPLNEKFSAQLMVALYRAGGAGRALDEFRRLRRTLNEELGVEPSPRMQRLHRAVLGGNGAAELLGDGSEFLERLGRAG</sequence>
<dbReference type="InterPro" id="IPR011990">
    <property type="entry name" value="TPR-like_helical_dom_sf"/>
</dbReference>
<dbReference type="GO" id="GO:0000160">
    <property type="term" value="P:phosphorelay signal transduction system"/>
    <property type="evidence" value="ECO:0007669"/>
    <property type="project" value="UniProtKB-KW"/>
</dbReference>
<evidence type="ECO:0000259" key="7">
    <source>
        <dbReference type="PROSITE" id="PS51755"/>
    </source>
</evidence>
<dbReference type="InterPro" id="IPR016032">
    <property type="entry name" value="Sig_transdc_resp-reg_C-effctor"/>
</dbReference>
<dbReference type="SUPFAM" id="SSF46894">
    <property type="entry name" value="C-terminal effector domain of the bipartite response regulators"/>
    <property type="match status" value="1"/>
</dbReference>
<accession>A0A1H7JMM1</accession>
<name>A0A1H7JMM1_STRJI</name>
<dbReference type="Proteomes" id="UP000183015">
    <property type="component" value="Unassembled WGS sequence"/>
</dbReference>
<keyword evidence="4 6" id="KW-0238">DNA-binding</keyword>
<protein>
    <submittedName>
        <fullName evidence="8">DNA-binding transcriptional activator of the SARP family</fullName>
    </submittedName>
</protein>
<gene>
    <name evidence="8" type="ORF">SAMN05414137_103371</name>
</gene>
<dbReference type="AlphaFoldDB" id="A0A1H7JMM1"/>
<dbReference type="SUPFAM" id="SSF48452">
    <property type="entry name" value="TPR-like"/>
    <property type="match status" value="1"/>
</dbReference>
<evidence type="ECO:0000256" key="1">
    <source>
        <dbReference type="ARBA" id="ARBA00005820"/>
    </source>
</evidence>
<dbReference type="STRING" id="235985.SAMN05414137_103371"/>
<feature type="domain" description="OmpR/PhoB-type" evidence="7">
    <location>
        <begin position="1"/>
        <end position="100"/>
    </location>
</feature>
<comment type="similarity">
    <text evidence="1">Belongs to the AfsR/DnrI/RedD regulatory family.</text>
</comment>
<evidence type="ECO:0000256" key="2">
    <source>
        <dbReference type="ARBA" id="ARBA00023012"/>
    </source>
</evidence>
<evidence type="ECO:0000256" key="5">
    <source>
        <dbReference type="ARBA" id="ARBA00023163"/>
    </source>
</evidence>
<dbReference type="PANTHER" id="PTHR35807">
    <property type="entry name" value="TRANSCRIPTIONAL REGULATOR REDD-RELATED"/>
    <property type="match status" value="1"/>
</dbReference>
<dbReference type="InterPro" id="IPR001867">
    <property type="entry name" value="OmpR/PhoB-type_DNA-bd"/>
</dbReference>
<dbReference type="SMART" id="SM01043">
    <property type="entry name" value="BTAD"/>
    <property type="match status" value="1"/>
</dbReference>
<organism evidence="8 9">
    <name type="scientific">Streptacidiphilus jiangxiensis</name>
    <dbReference type="NCBI Taxonomy" id="235985"/>
    <lineage>
        <taxon>Bacteria</taxon>
        <taxon>Bacillati</taxon>
        <taxon>Actinomycetota</taxon>
        <taxon>Actinomycetes</taxon>
        <taxon>Kitasatosporales</taxon>
        <taxon>Streptomycetaceae</taxon>
        <taxon>Streptacidiphilus</taxon>
    </lineage>
</organism>
<evidence type="ECO:0000256" key="4">
    <source>
        <dbReference type="ARBA" id="ARBA00023125"/>
    </source>
</evidence>
<keyword evidence="5" id="KW-0804">Transcription</keyword>
<dbReference type="SMART" id="SM00862">
    <property type="entry name" value="Trans_reg_C"/>
    <property type="match status" value="1"/>
</dbReference>
<reference evidence="9" key="1">
    <citation type="submission" date="2016-10" db="EMBL/GenBank/DDBJ databases">
        <authorList>
            <person name="Varghese N."/>
        </authorList>
    </citation>
    <scope>NUCLEOTIDE SEQUENCE [LARGE SCALE GENOMIC DNA]</scope>
    <source>
        <strain evidence="9">DSM 45096 / BCRC 16803 / CGMCC 4.1857 / CIP 109030 / JCM 12277 / KCTC 19219 / NBRC 100920 / 33214</strain>
    </source>
</reference>
<keyword evidence="3" id="KW-0805">Transcription regulation</keyword>
<dbReference type="GO" id="GO:0006355">
    <property type="term" value="P:regulation of DNA-templated transcription"/>
    <property type="evidence" value="ECO:0007669"/>
    <property type="project" value="InterPro"/>
</dbReference>
<dbReference type="EMBL" id="FOAZ01000003">
    <property type="protein sequence ID" value="SEK75889.1"/>
    <property type="molecule type" value="Genomic_DNA"/>
</dbReference>
<dbReference type="OrthoDB" id="4336084at2"/>
<dbReference type="CDD" id="cd15831">
    <property type="entry name" value="BTAD"/>
    <property type="match status" value="1"/>
</dbReference>
<dbReference type="Gene3D" id="1.10.10.10">
    <property type="entry name" value="Winged helix-like DNA-binding domain superfamily/Winged helix DNA-binding domain"/>
    <property type="match status" value="1"/>
</dbReference>
<dbReference type="InterPro" id="IPR036388">
    <property type="entry name" value="WH-like_DNA-bd_sf"/>
</dbReference>
<dbReference type="Gene3D" id="1.25.40.10">
    <property type="entry name" value="Tetratricopeptide repeat domain"/>
    <property type="match status" value="1"/>
</dbReference>
<proteinExistence type="inferred from homology"/>
<dbReference type="GO" id="GO:0003677">
    <property type="term" value="F:DNA binding"/>
    <property type="evidence" value="ECO:0007669"/>
    <property type="project" value="UniProtKB-UniRule"/>
</dbReference>
<evidence type="ECO:0000313" key="8">
    <source>
        <dbReference type="EMBL" id="SEK75889.1"/>
    </source>
</evidence>
<dbReference type="Pfam" id="PF03704">
    <property type="entry name" value="BTAD"/>
    <property type="match status" value="1"/>
</dbReference>
<dbReference type="PANTHER" id="PTHR35807:SF1">
    <property type="entry name" value="TRANSCRIPTIONAL REGULATOR REDD"/>
    <property type="match status" value="1"/>
</dbReference>
<evidence type="ECO:0000313" key="9">
    <source>
        <dbReference type="Proteomes" id="UP000183015"/>
    </source>
</evidence>
<evidence type="ECO:0000256" key="3">
    <source>
        <dbReference type="ARBA" id="ARBA00023015"/>
    </source>
</evidence>